<dbReference type="CDD" id="cd01650">
    <property type="entry name" value="RT_nLTR_like"/>
    <property type="match status" value="1"/>
</dbReference>
<feature type="domain" description="Reverse transcriptase" evidence="1">
    <location>
        <begin position="50"/>
        <end position="342"/>
    </location>
</feature>
<dbReference type="AlphaFoldDB" id="A0A2V2XAF3"/>
<dbReference type="Pfam" id="PF00078">
    <property type="entry name" value="RVT_1"/>
    <property type="match status" value="1"/>
</dbReference>
<dbReference type="VEuPathDB" id="TriTrypDB:TcCL_ESM09851"/>
<comment type="caution">
    <text evidence="2">The sequence shown here is derived from an EMBL/GenBank/DDBJ whole genome shotgun (WGS) entry which is preliminary data.</text>
</comment>
<protein>
    <recommendedName>
        <fullName evidence="1">Reverse transcriptase domain-containing protein</fullName>
    </recommendedName>
</protein>
<dbReference type="VEuPathDB" id="TriTrypDB:TCDM_12452"/>
<dbReference type="Proteomes" id="UP000246078">
    <property type="component" value="Unassembled WGS sequence"/>
</dbReference>
<evidence type="ECO:0000313" key="3">
    <source>
        <dbReference type="Proteomes" id="UP000246078"/>
    </source>
</evidence>
<dbReference type="PROSITE" id="PS50878">
    <property type="entry name" value="RT_POL"/>
    <property type="match status" value="1"/>
</dbReference>
<dbReference type="VEuPathDB" id="TriTrypDB:C3747_17g387"/>
<sequence length="363" mass="40364">MDRPFPPYELDVTIRDFLFGSAAGHDNKLNDFLHRLGPVACGTLRTMIHNPFANGSMPGSWKMGDTIPIPKPGKDPCRPESYTPITLSVLLKLTEGMIRRRLSALLPHHPRQFGFTRSRSSSDVVTIVIGKITRGLNEFGIVKYERPGGGAPTRHAHRHRSLVVLIDFSTAFDTVDDGKLFGMLDRLRRLSPRTKRWLHNYLRGRYVRVCTREQHSRKQLTSAGAPQGSVPGPQLFLHCVDDLLRRLDNIYSAAAFMHADEQTLVASGADIHACAAGMQPALSLISTWAAEHNLKINVAKSEAALFYISLHTLSDGDMVDLHLGNGQIRIQSRSVRLLGTTIDRLLNFGTHAPTASKQTMPRR</sequence>
<dbReference type="VEuPathDB" id="TriTrypDB:ECC02_010908"/>
<evidence type="ECO:0000313" key="2">
    <source>
        <dbReference type="EMBL" id="PWV17731.1"/>
    </source>
</evidence>
<dbReference type="VEuPathDB" id="TriTrypDB:TcBrA4_0067660"/>
<dbReference type="PANTHER" id="PTHR33332">
    <property type="entry name" value="REVERSE TRANSCRIPTASE DOMAIN-CONTAINING PROTEIN"/>
    <property type="match status" value="1"/>
</dbReference>
<name>A0A2V2XAF3_TRYCR</name>
<dbReference type="VEuPathDB" id="TriTrypDB:TCSYLVIO_006581"/>
<dbReference type="VEuPathDB" id="TriTrypDB:TcYC6_0038370"/>
<dbReference type="VEuPathDB" id="TriTrypDB:TcG_10757"/>
<dbReference type="EMBL" id="PRFC01000017">
    <property type="protein sequence ID" value="PWV17731.1"/>
    <property type="molecule type" value="Genomic_DNA"/>
</dbReference>
<gene>
    <name evidence="2" type="ORF">C3747_17g387</name>
</gene>
<organism evidence="2 3">
    <name type="scientific">Trypanosoma cruzi</name>
    <dbReference type="NCBI Taxonomy" id="5693"/>
    <lineage>
        <taxon>Eukaryota</taxon>
        <taxon>Discoba</taxon>
        <taxon>Euglenozoa</taxon>
        <taxon>Kinetoplastea</taxon>
        <taxon>Metakinetoplastina</taxon>
        <taxon>Trypanosomatida</taxon>
        <taxon>Trypanosomatidae</taxon>
        <taxon>Trypanosoma</taxon>
        <taxon>Schizotrypanum</taxon>
    </lineage>
</organism>
<proteinExistence type="predicted"/>
<reference evidence="2 3" key="1">
    <citation type="journal article" date="2018" name="Microb. Genom.">
        <title>Expanding an expanded genome: long-read sequencing of Trypanosoma cruzi.</title>
        <authorList>
            <person name="Berna L."/>
            <person name="Rodriguez M."/>
            <person name="Chiribao M.L."/>
            <person name="Parodi-Talice A."/>
            <person name="Pita S."/>
            <person name="Rijo G."/>
            <person name="Alvarez-Valin F."/>
            <person name="Robello C."/>
        </authorList>
    </citation>
    <scope>NUCLEOTIDE SEQUENCE [LARGE SCALE GENOMIC DNA]</scope>
    <source>
        <strain evidence="2 3">TCC</strain>
    </source>
</reference>
<dbReference type="VEuPathDB" id="TriTrypDB:C4B63_15g256"/>
<dbReference type="VEuPathDB" id="TriTrypDB:Tc_MARK_1552"/>
<dbReference type="VEuPathDB" id="TriTrypDB:TcYC6_0022160"/>
<accession>A0A2V2XAF3</accession>
<evidence type="ECO:0000259" key="1">
    <source>
        <dbReference type="PROSITE" id="PS50878"/>
    </source>
</evidence>
<dbReference type="InterPro" id="IPR000477">
    <property type="entry name" value="RT_dom"/>
</dbReference>